<organism evidence="1 2">
    <name type="scientific">Camellia lanceoleosa</name>
    <dbReference type="NCBI Taxonomy" id="1840588"/>
    <lineage>
        <taxon>Eukaryota</taxon>
        <taxon>Viridiplantae</taxon>
        <taxon>Streptophyta</taxon>
        <taxon>Embryophyta</taxon>
        <taxon>Tracheophyta</taxon>
        <taxon>Spermatophyta</taxon>
        <taxon>Magnoliopsida</taxon>
        <taxon>eudicotyledons</taxon>
        <taxon>Gunneridae</taxon>
        <taxon>Pentapetalae</taxon>
        <taxon>asterids</taxon>
        <taxon>Ericales</taxon>
        <taxon>Theaceae</taxon>
        <taxon>Camellia</taxon>
    </lineage>
</organism>
<sequence length="135" mass="15952">MESEASRWLQSLHASFWFLIFSLIIIIISLFTLLLYLQRRQFWCNCKVCQAYITSSWSLQFDNLCDWYTHLLRNSPNKTIHIHVLGNTIISNPDNVEYMLKTRFENYPKGKPFFAILGDLLGKGIFNVDGELWRL</sequence>
<gene>
    <name evidence="1" type="ORF">LOK49_LG10G01415</name>
</gene>
<name>A0ACC0GEA9_9ERIC</name>
<evidence type="ECO:0000313" key="2">
    <source>
        <dbReference type="Proteomes" id="UP001060215"/>
    </source>
</evidence>
<comment type="caution">
    <text evidence="1">The sequence shown here is derived from an EMBL/GenBank/DDBJ whole genome shotgun (WGS) entry which is preliminary data.</text>
</comment>
<dbReference type="Proteomes" id="UP001060215">
    <property type="component" value="Chromosome 10"/>
</dbReference>
<accession>A0ACC0GEA9</accession>
<protein>
    <submittedName>
        <fullName evidence="1">Cytochrome P450 94C1</fullName>
    </submittedName>
</protein>
<proteinExistence type="predicted"/>
<dbReference type="EMBL" id="CM045767">
    <property type="protein sequence ID" value="KAI7998903.1"/>
    <property type="molecule type" value="Genomic_DNA"/>
</dbReference>
<keyword evidence="2" id="KW-1185">Reference proteome</keyword>
<evidence type="ECO:0000313" key="1">
    <source>
        <dbReference type="EMBL" id="KAI7998903.1"/>
    </source>
</evidence>
<reference evidence="1 2" key="1">
    <citation type="journal article" date="2022" name="Plant J.">
        <title>Chromosome-level genome of Camellia lanceoleosa provides a valuable resource for understanding genome evolution and self-incompatibility.</title>
        <authorList>
            <person name="Gong W."/>
            <person name="Xiao S."/>
            <person name="Wang L."/>
            <person name="Liao Z."/>
            <person name="Chang Y."/>
            <person name="Mo W."/>
            <person name="Hu G."/>
            <person name="Li W."/>
            <person name="Zhao G."/>
            <person name="Zhu H."/>
            <person name="Hu X."/>
            <person name="Ji K."/>
            <person name="Xiang X."/>
            <person name="Song Q."/>
            <person name="Yuan D."/>
            <person name="Jin S."/>
            <person name="Zhang L."/>
        </authorList>
    </citation>
    <scope>NUCLEOTIDE SEQUENCE [LARGE SCALE GENOMIC DNA]</scope>
    <source>
        <strain evidence="1">SQ_2022a</strain>
    </source>
</reference>